<protein>
    <submittedName>
        <fullName evidence="1">Uncharacterized protein</fullName>
    </submittedName>
</protein>
<keyword evidence="2" id="KW-1185">Reference proteome</keyword>
<evidence type="ECO:0000313" key="2">
    <source>
        <dbReference type="Proteomes" id="UP000318055"/>
    </source>
</evidence>
<dbReference type="EMBL" id="CP042239">
    <property type="protein sequence ID" value="QDX25329.1"/>
    <property type="molecule type" value="Genomic_DNA"/>
</dbReference>
<accession>A0A518RD09</accession>
<gene>
    <name evidence="1" type="ORF">FPZ54_04325</name>
</gene>
<dbReference type="RefSeq" id="WP_145845285.1">
    <property type="nucleotide sequence ID" value="NZ_CP042239.1"/>
</dbReference>
<name>A0A518RD09_9SPHN</name>
<proteinExistence type="predicted"/>
<reference evidence="1 2" key="1">
    <citation type="submission" date="2019-07" db="EMBL/GenBank/DDBJ databases">
        <title>Sphingomonas alkalisoli sp. nov., isolated from rhizosphere soil of Suaedae salsa.</title>
        <authorList>
            <person name="Zhang H."/>
            <person name="Xu L."/>
            <person name="Zhang J.-X."/>
            <person name="Sun J.-Q."/>
        </authorList>
    </citation>
    <scope>NUCLEOTIDE SEQUENCE [LARGE SCALE GENOMIC DNA]</scope>
    <source>
        <strain evidence="1 2">XS-10</strain>
    </source>
</reference>
<dbReference type="Proteomes" id="UP000318055">
    <property type="component" value="Chromosome"/>
</dbReference>
<sequence>MRFIGWLLGALLLILVGWIGGPVAMASYRVATASDPDFERRIAASALLDARSRASAGIIELIDPATDTEAVRACGYDPDIMLRETDVPFLQTVDWTLTLLNLQADRADEMTMRRLRSVALARTYSAETMTALATCLDSPLKGQCLPHVEKMSNDADKINMAELTKERVFSREQTLRIKCIFLDGAADRRGIAKSTPAPNPAP</sequence>
<organism evidence="1 2">
    <name type="scientific">Sphingomonas suaedae</name>
    <dbReference type="NCBI Taxonomy" id="2599297"/>
    <lineage>
        <taxon>Bacteria</taxon>
        <taxon>Pseudomonadati</taxon>
        <taxon>Pseudomonadota</taxon>
        <taxon>Alphaproteobacteria</taxon>
        <taxon>Sphingomonadales</taxon>
        <taxon>Sphingomonadaceae</taxon>
        <taxon>Sphingomonas</taxon>
    </lineage>
</organism>
<dbReference type="KEGG" id="ssua:FPZ54_04325"/>
<evidence type="ECO:0000313" key="1">
    <source>
        <dbReference type="EMBL" id="QDX25329.1"/>
    </source>
</evidence>
<dbReference type="AlphaFoldDB" id="A0A518RD09"/>